<dbReference type="SMART" id="SM00028">
    <property type="entry name" value="TPR"/>
    <property type="match status" value="6"/>
</dbReference>
<dbReference type="Pfam" id="PF13424">
    <property type="entry name" value="TPR_12"/>
    <property type="match status" value="2"/>
</dbReference>
<dbReference type="SUPFAM" id="SSF81901">
    <property type="entry name" value="HCP-like"/>
    <property type="match status" value="1"/>
</dbReference>
<protein>
    <submittedName>
        <fullName evidence="3">Tetratricopeptide repeat protein</fullName>
    </submittedName>
</protein>
<dbReference type="SUPFAM" id="SSF47413">
    <property type="entry name" value="lambda repressor-like DNA-binding domains"/>
    <property type="match status" value="1"/>
</dbReference>
<dbReference type="PANTHER" id="PTHR47691">
    <property type="entry name" value="REGULATOR-RELATED"/>
    <property type="match status" value="1"/>
</dbReference>
<dbReference type="RefSeq" id="WP_377849777.1">
    <property type="nucleotide sequence ID" value="NZ_JBHLZU010000002.1"/>
</dbReference>
<sequence>MAGTDAVAEFATTLRELKERSGRSFEALARRTGASRSTLHRYCAGTIVPPDFRLVHQLAVACGAGRRELARLRRLWEFAEAATAEPAAPRGADGWRPRNELPRDIGDFTGRDAELDALVTAVEGADGRTVLVHVIDGMGGVGKTSLVIRCAHRLARHYPDGQLFVDLHAHTTGHPPLTPAAALEALLRAVDVPGERIPPTVEQRAALWRSTVAGRRVLLVLDNAADAAHVRPLIPGDPGCLTLVTSRRRLTELDAASALALDVLREDEAVGLFTRIAGPERCARAGPDAVRESVRLCGYLPLAIRIAAARLRDRPVWTVEHLNQRLGQHARRLTELNAVFALSHQYLSEDQRRMFLLLGLHPGADIDVHAAAALAGTDPLAAEDLLESLVDVHLVQQREPGRYSLHDLLREHAGATASAEEEPAELGRALGRLWDHYLAAATRASRAYEQATPAGEPDARLPEFADHAEARRWLEAERANLVAVVEHGPDTHAWRISLVLWQFFLTRGYSQDWQRTHEAALAATGRLGDLDARAEILKNLGMLNWRLGRSEEAIGQLREALERDLATGNERFEARTRGRLGLIHDWQGDHEEAVRNFLRSDELYRKLGVDAGRAPSIVGLGSAYRQLGENALARKELDRALALSEALGDLWSQSLALTNLGLLDSQEGDDDLARARFERALGLSERLGDRWSWGLAVSSLGAMHRRLGNYDEALRYQRRALENATHTGDRWAMGLAHIGLGKIKHLLGDRERAREHLGEAVALAEELGNGKLADEARSARDTFG</sequence>
<accession>A0ABV5ZP94</accession>
<evidence type="ECO:0000313" key="4">
    <source>
        <dbReference type="Proteomes" id="UP001589693"/>
    </source>
</evidence>
<proteinExistence type="predicted"/>
<dbReference type="Pfam" id="PF13181">
    <property type="entry name" value="TPR_8"/>
    <property type="match status" value="1"/>
</dbReference>
<evidence type="ECO:0000256" key="1">
    <source>
        <dbReference type="PROSITE-ProRule" id="PRU00339"/>
    </source>
</evidence>
<dbReference type="EMBL" id="JBHLZU010000002">
    <property type="protein sequence ID" value="MFB9902702.1"/>
    <property type="molecule type" value="Genomic_DNA"/>
</dbReference>
<comment type="caution">
    <text evidence="3">The sequence shown here is derived from an EMBL/GenBank/DDBJ whole genome shotgun (WGS) entry which is preliminary data.</text>
</comment>
<keyword evidence="1" id="KW-0802">TPR repeat</keyword>
<dbReference type="InterPro" id="IPR010982">
    <property type="entry name" value="Lambda_DNA-bd_dom_sf"/>
</dbReference>
<evidence type="ECO:0000259" key="2">
    <source>
        <dbReference type="SMART" id="SM00530"/>
    </source>
</evidence>
<dbReference type="InterPro" id="IPR027417">
    <property type="entry name" value="P-loop_NTPase"/>
</dbReference>
<dbReference type="InterPro" id="IPR019734">
    <property type="entry name" value="TPR_rpt"/>
</dbReference>
<dbReference type="Pfam" id="PF13560">
    <property type="entry name" value="HTH_31"/>
    <property type="match status" value="1"/>
</dbReference>
<dbReference type="Gene3D" id="1.10.10.10">
    <property type="entry name" value="Winged helix-like DNA-binding domain superfamily/Winged helix DNA-binding domain"/>
    <property type="match status" value="1"/>
</dbReference>
<dbReference type="PRINTS" id="PR00364">
    <property type="entry name" value="DISEASERSIST"/>
</dbReference>
<dbReference type="InterPro" id="IPR011990">
    <property type="entry name" value="TPR-like_helical_dom_sf"/>
</dbReference>
<dbReference type="Gene3D" id="3.40.50.300">
    <property type="entry name" value="P-loop containing nucleotide triphosphate hydrolases"/>
    <property type="match status" value="1"/>
</dbReference>
<dbReference type="InterPro" id="IPR036388">
    <property type="entry name" value="WH-like_DNA-bd_sf"/>
</dbReference>
<name>A0ABV5ZP94_9PSEU</name>
<dbReference type="PANTHER" id="PTHR47691:SF3">
    <property type="entry name" value="HTH-TYPE TRANSCRIPTIONAL REGULATOR RV0890C-RELATED"/>
    <property type="match status" value="1"/>
</dbReference>
<dbReference type="Gene3D" id="1.10.260.40">
    <property type="entry name" value="lambda repressor-like DNA-binding domains"/>
    <property type="match status" value="1"/>
</dbReference>
<organism evidence="3 4">
    <name type="scientific">Allokutzneria oryzae</name>
    <dbReference type="NCBI Taxonomy" id="1378989"/>
    <lineage>
        <taxon>Bacteria</taxon>
        <taxon>Bacillati</taxon>
        <taxon>Actinomycetota</taxon>
        <taxon>Actinomycetes</taxon>
        <taxon>Pseudonocardiales</taxon>
        <taxon>Pseudonocardiaceae</taxon>
        <taxon>Allokutzneria</taxon>
    </lineage>
</organism>
<dbReference type="SMART" id="SM00530">
    <property type="entry name" value="HTH_XRE"/>
    <property type="match status" value="1"/>
</dbReference>
<dbReference type="PROSITE" id="PS50005">
    <property type="entry name" value="TPR"/>
    <property type="match status" value="1"/>
</dbReference>
<reference evidence="3 4" key="1">
    <citation type="submission" date="2024-09" db="EMBL/GenBank/DDBJ databases">
        <authorList>
            <person name="Sun Q."/>
            <person name="Mori K."/>
        </authorList>
    </citation>
    <scope>NUCLEOTIDE SEQUENCE [LARGE SCALE GENOMIC DNA]</scope>
    <source>
        <strain evidence="3 4">TBRC 7907</strain>
    </source>
</reference>
<dbReference type="Gene3D" id="1.25.40.10">
    <property type="entry name" value="Tetratricopeptide repeat domain"/>
    <property type="match status" value="2"/>
</dbReference>
<evidence type="ECO:0000313" key="3">
    <source>
        <dbReference type="EMBL" id="MFB9902702.1"/>
    </source>
</evidence>
<feature type="domain" description="HTH cro/C1-type" evidence="2">
    <location>
        <begin position="13"/>
        <end position="69"/>
    </location>
</feature>
<feature type="repeat" description="TPR" evidence="1">
    <location>
        <begin position="694"/>
        <end position="727"/>
    </location>
</feature>
<dbReference type="CDD" id="cd00093">
    <property type="entry name" value="HTH_XRE"/>
    <property type="match status" value="1"/>
</dbReference>
<dbReference type="SUPFAM" id="SSF52540">
    <property type="entry name" value="P-loop containing nucleoside triphosphate hydrolases"/>
    <property type="match status" value="1"/>
</dbReference>
<gene>
    <name evidence="3" type="ORF">ACFFQA_01995</name>
</gene>
<keyword evidence="4" id="KW-1185">Reference proteome</keyword>
<dbReference type="InterPro" id="IPR001387">
    <property type="entry name" value="Cro/C1-type_HTH"/>
</dbReference>
<dbReference type="Proteomes" id="UP001589693">
    <property type="component" value="Unassembled WGS sequence"/>
</dbReference>